<evidence type="ECO:0000313" key="2">
    <source>
        <dbReference type="EMBL" id="GGB63114.1"/>
    </source>
</evidence>
<proteinExistence type="predicted"/>
<feature type="transmembrane region" description="Helical" evidence="1">
    <location>
        <begin position="15"/>
        <end position="33"/>
    </location>
</feature>
<dbReference type="Proteomes" id="UP000628854">
    <property type="component" value="Unassembled WGS sequence"/>
</dbReference>
<organism evidence="2 3">
    <name type="scientific">Henriciella pelagia</name>
    <dbReference type="NCBI Taxonomy" id="1977912"/>
    <lineage>
        <taxon>Bacteria</taxon>
        <taxon>Pseudomonadati</taxon>
        <taxon>Pseudomonadota</taxon>
        <taxon>Alphaproteobacteria</taxon>
        <taxon>Hyphomonadales</taxon>
        <taxon>Hyphomonadaceae</taxon>
        <taxon>Henriciella</taxon>
    </lineage>
</organism>
<accession>A0ABQ1J9J2</accession>
<feature type="transmembrane region" description="Helical" evidence="1">
    <location>
        <begin position="145"/>
        <end position="168"/>
    </location>
</feature>
<protein>
    <submittedName>
        <fullName evidence="2">Uncharacterized protein</fullName>
    </submittedName>
</protein>
<comment type="caution">
    <text evidence="2">The sequence shown here is derived from an EMBL/GenBank/DDBJ whole genome shotgun (WGS) entry which is preliminary data.</text>
</comment>
<gene>
    <name evidence="2" type="ORF">GCM10011503_09780</name>
</gene>
<name>A0ABQ1J9J2_9PROT</name>
<keyword evidence="1" id="KW-0812">Transmembrane</keyword>
<keyword evidence="3" id="KW-1185">Reference proteome</keyword>
<keyword evidence="1" id="KW-1133">Transmembrane helix</keyword>
<keyword evidence="1" id="KW-0472">Membrane</keyword>
<feature type="transmembrane region" description="Helical" evidence="1">
    <location>
        <begin position="228"/>
        <end position="252"/>
    </location>
</feature>
<feature type="transmembrane region" description="Helical" evidence="1">
    <location>
        <begin position="79"/>
        <end position="102"/>
    </location>
</feature>
<reference evidence="3" key="1">
    <citation type="journal article" date="2019" name="Int. J. Syst. Evol. Microbiol.">
        <title>The Global Catalogue of Microorganisms (GCM) 10K type strain sequencing project: providing services to taxonomists for standard genome sequencing and annotation.</title>
        <authorList>
            <consortium name="The Broad Institute Genomics Platform"/>
            <consortium name="The Broad Institute Genome Sequencing Center for Infectious Disease"/>
            <person name="Wu L."/>
            <person name="Ma J."/>
        </authorList>
    </citation>
    <scope>NUCLEOTIDE SEQUENCE [LARGE SCALE GENOMIC DNA]</scope>
    <source>
        <strain evidence="3">CGMCC 1.15928</strain>
    </source>
</reference>
<feature type="transmembrane region" description="Helical" evidence="1">
    <location>
        <begin position="114"/>
        <end position="133"/>
    </location>
</feature>
<evidence type="ECO:0000313" key="3">
    <source>
        <dbReference type="Proteomes" id="UP000628854"/>
    </source>
</evidence>
<dbReference type="EMBL" id="BMKF01000001">
    <property type="protein sequence ID" value="GGB63114.1"/>
    <property type="molecule type" value="Genomic_DNA"/>
</dbReference>
<evidence type="ECO:0000256" key="1">
    <source>
        <dbReference type="SAM" id="Phobius"/>
    </source>
</evidence>
<sequence>MPDFGSFLDDLPSQIILGILVNGATALLTYIALQAFRSVRSSGAGMVSGLASVRQGVEQTLRAAFNVVSVNPVMTAWRAVVWLLFVLGMIVKYLGSVIGLYLAFSFQFASADNATPLAVWVLPGLIVGLALIFRFGRQVIGGIGFLFTLLPLTFAFSIITINLGYWLLLPCYAFTAIFFDLPLAETYAVWKEGLEQVAVGSVTMTRDFIDFITMLTGEGAFQGLSPTVAMFCFFVSGFFAITAIVVAVSCIFHNTPPRPKPRKRPKPVNRSMQHG</sequence>
<dbReference type="RefSeq" id="WP_084391601.1">
    <property type="nucleotide sequence ID" value="NZ_BMKF01000001.1"/>
</dbReference>